<dbReference type="HAMAP" id="MF_01219">
    <property type="entry name" value="PyrR"/>
    <property type="match status" value="1"/>
</dbReference>
<keyword evidence="8" id="KW-1185">Reference proteome</keyword>
<keyword evidence="4 5" id="KW-0804">Transcription</keyword>
<evidence type="ECO:0000259" key="6">
    <source>
        <dbReference type="Pfam" id="PF00156"/>
    </source>
</evidence>
<feature type="short sequence motif" description="PRPP-binding" evidence="5">
    <location>
        <begin position="98"/>
        <end position="110"/>
    </location>
</feature>
<comment type="catalytic activity">
    <reaction evidence="5">
        <text>UMP + diphosphate = 5-phospho-alpha-D-ribose 1-diphosphate + uracil</text>
        <dbReference type="Rhea" id="RHEA:13017"/>
        <dbReference type="ChEBI" id="CHEBI:17568"/>
        <dbReference type="ChEBI" id="CHEBI:33019"/>
        <dbReference type="ChEBI" id="CHEBI:57865"/>
        <dbReference type="ChEBI" id="CHEBI:58017"/>
        <dbReference type="EC" id="2.4.2.9"/>
    </reaction>
</comment>
<dbReference type="NCBIfam" id="NF003549">
    <property type="entry name" value="PRK05205.1-5"/>
    <property type="match status" value="1"/>
</dbReference>
<dbReference type="Pfam" id="PF00156">
    <property type="entry name" value="Pribosyltran"/>
    <property type="match status" value="1"/>
</dbReference>
<dbReference type="InterPro" id="IPR050137">
    <property type="entry name" value="PyrR_bifunctional"/>
</dbReference>
<proteinExistence type="inferred from homology"/>
<dbReference type="NCBIfam" id="NF003548">
    <property type="entry name" value="PRK05205.1-4"/>
    <property type="match status" value="1"/>
</dbReference>
<accession>A0ABV9QJY4</accession>
<dbReference type="Gene3D" id="3.40.50.2020">
    <property type="match status" value="1"/>
</dbReference>
<dbReference type="GO" id="GO:0004845">
    <property type="term" value="F:uracil phosphoribosyltransferase activity"/>
    <property type="evidence" value="ECO:0007669"/>
    <property type="project" value="UniProtKB-EC"/>
</dbReference>
<dbReference type="CDD" id="cd06223">
    <property type="entry name" value="PRTases_typeI"/>
    <property type="match status" value="1"/>
</dbReference>
<comment type="similarity">
    <text evidence="1 5">Belongs to the purine/pyrimidine phosphoribosyltransferase family. PyrR subfamily.</text>
</comment>
<keyword evidence="2 5" id="KW-0806">Transcription termination</keyword>
<evidence type="ECO:0000256" key="3">
    <source>
        <dbReference type="ARBA" id="ARBA00023015"/>
    </source>
</evidence>
<dbReference type="EC" id="2.4.2.9" evidence="5"/>
<dbReference type="SUPFAM" id="SSF53271">
    <property type="entry name" value="PRTase-like"/>
    <property type="match status" value="1"/>
</dbReference>
<evidence type="ECO:0000313" key="7">
    <source>
        <dbReference type="EMBL" id="MFC4804665.1"/>
    </source>
</evidence>
<dbReference type="PANTHER" id="PTHR11608:SF0">
    <property type="entry name" value="BIFUNCTIONAL PROTEIN PYRR"/>
    <property type="match status" value="1"/>
</dbReference>
<evidence type="ECO:0000313" key="8">
    <source>
        <dbReference type="Proteomes" id="UP001595916"/>
    </source>
</evidence>
<evidence type="ECO:0000256" key="5">
    <source>
        <dbReference type="HAMAP-Rule" id="MF_01219"/>
    </source>
</evidence>
<evidence type="ECO:0000256" key="1">
    <source>
        <dbReference type="ARBA" id="ARBA00005565"/>
    </source>
</evidence>
<sequence>MKEKAQIMDKAAMERGITRISHEILERNKGTDDLIIVGIYRRGIPLAEKIAKKIMEIEHEEVPVGEIDVSSYRDDIEDRETARENMTKPDIDITGKKVVLVDDVLYTGRTIRAAMDALIDIGRPKLIQLAVLIDRGHRELPIRADYVGKNVPTSHSEIVNVNLDEVDGKTGVYILED</sequence>
<reference evidence="8" key="1">
    <citation type="journal article" date="2019" name="Int. J. Syst. Evol. Microbiol.">
        <title>The Global Catalogue of Microorganisms (GCM) 10K type strain sequencing project: providing services to taxonomists for standard genome sequencing and annotation.</title>
        <authorList>
            <consortium name="The Broad Institute Genomics Platform"/>
            <consortium name="The Broad Institute Genome Sequencing Center for Infectious Disease"/>
            <person name="Wu L."/>
            <person name="Ma J."/>
        </authorList>
    </citation>
    <scope>NUCLEOTIDE SEQUENCE [LARGE SCALE GENOMIC DNA]</scope>
    <source>
        <strain evidence="8">CCUG 46385</strain>
    </source>
</reference>
<comment type="caution">
    <text evidence="7">The sequence shown here is derived from an EMBL/GenBank/DDBJ whole genome shotgun (WGS) entry which is preliminary data.</text>
</comment>
<keyword evidence="3 5" id="KW-0805">Transcription regulation</keyword>
<dbReference type="InterPro" id="IPR029057">
    <property type="entry name" value="PRTase-like"/>
</dbReference>
<dbReference type="InterPro" id="IPR000836">
    <property type="entry name" value="PRTase_dom"/>
</dbReference>
<dbReference type="RefSeq" id="WP_379788179.1">
    <property type="nucleotide sequence ID" value="NZ_JBHSHL010000022.1"/>
</dbReference>
<keyword evidence="5 7" id="KW-0328">Glycosyltransferase</keyword>
<keyword evidence="5" id="KW-0694">RNA-binding</keyword>
<evidence type="ECO:0000256" key="4">
    <source>
        <dbReference type="ARBA" id="ARBA00023163"/>
    </source>
</evidence>
<dbReference type="EMBL" id="JBHSHL010000022">
    <property type="protein sequence ID" value="MFC4804665.1"/>
    <property type="molecule type" value="Genomic_DNA"/>
</dbReference>
<dbReference type="Proteomes" id="UP001595916">
    <property type="component" value="Unassembled WGS sequence"/>
</dbReference>
<dbReference type="InterPro" id="IPR023050">
    <property type="entry name" value="PyrR"/>
</dbReference>
<comment type="function">
    <text evidence="5">Regulates transcriptional attenuation of the pyrimidine nucleotide (pyr) operon by binding in a uridine-dependent manner to specific sites on pyr mRNA. This disrupts an antiterminator hairpin in the RNA and favors formation of a downstream transcription terminator, leading to a reduced expression of downstream genes.</text>
</comment>
<dbReference type="PANTHER" id="PTHR11608">
    <property type="entry name" value="BIFUNCTIONAL PROTEIN PYRR"/>
    <property type="match status" value="1"/>
</dbReference>
<gene>
    <name evidence="5 7" type="primary">pyrR</name>
    <name evidence="7" type="ORF">ACFO4R_06165</name>
</gene>
<evidence type="ECO:0000256" key="2">
    <source>
        <dbReference type="ARBA" id="ARBA00022472"/>
    </source>
</evidence>
<organism evidence="7 8">
    <name type="scientific">Filifactor villosus</name>
    <dbReference type="NCBI Taxonomy" id="29374"/>
    <lineage>
        <taxon>Bacteria</taxon>
        <taxon>Bacillati</taxon>
        <taxon>Bacillota</taxon>
        <taxon>Clostridia</taxon>
        <taxon>Peptostreptococcales</taxon>
        <taxon>Filifactoraceae</taxon>
        <taxon>Filifactor</taxon>
    </lineage>
</organism>
<comment type="subunit">
    <text evidence="5">Homodimer and homohexamer; in equilibrium.</text>
</comment>
<name>A0ABV9QJY4_9FIRM</name>
<protein>
    <recommendedName>
        <fullName evidence="5">Bifunctional protein PyrR</fullName>
    </recommendedName>
    <domain>
        <recommendedName>
            <fullName evidence="5">Pyrimidine operon regulatory protein</fullName>
        </recommendedName>
    </domain>
    <domain>
        <recommendedName>
            <fullName evidence="5">Uracil phosphoribosyltransferase</fullName>
            <shortName evidence="5">UPRTase</shortName>
            <ecNumber evidence="5">2.4.2.9</ecNumber>
        </recommendedName>
    </domain>
</protein>
<keyword evidence="5 7" id="KW-0808">Transferase</keyword>
<comment type="function">
    <text evidence="5">Also displays a weak uracil phosphoribosyltransferase activity which is not physiologically significant.</text>
</comment>
<feature type="domain" description="Phosphoribosyltransferase" evidence="6">
    <location>
        <begin position="6"/>
        <end position="157"/>
    </location>
</feature>